<evidence type="ECO:0000259" key="2">
    <source>
        <dbReference type="Pfam" id="PF09832"/>
    </source>
</evidence>
<dbReference type="Pfam" id="PF09832">
    <property type="entry name" value="DUF2059"/>
    <property type="match status" value="1"/>
</dbReference>
<dbReference type="eggNOG" id="COG3184">
    <property type="taxonomic scope" value="Bacteria"/>
</dbReference>
<keyword evidence="1" id="KW-0732">Signal</keyword>
<dbReference type="RefSeq" id="WP_006879681.1">
    <property type="nucleotide sequence ID" value="NZ_AEVS01000071.1"/>
</dbReference>
<dbReference type="OrthoDB" id="490569at2"/>
<name>E8LV16_9VIBR</name>
<protein>
    <recommendedName>
        <fullName evidence="2">DUF2059 domain-containing protein</fullName>
    </recommendedName>
</protein>
<evidence type="ECO:0000256" key="1">
    <source>
        <dbReference type="SAM" id="SignalP"/>
    </source>
</evidence>
<organism evidence="3 4">
    <name type="scientific">Vibrio brasiliensis LMG 20546</name>
    <dbReference type="NCBI Taxonomy" id="945543"/>
    <lineage>
        <taxon>Bacteria</taxon>
        <taxon>Pseudomonadati</taxon>
        <taxon>Pseudomonadota</taxon>
        <taxon>Gammaproteobacteria</taxon>
        <taxon>Vibrionales</taxon>
        <taxon>Vibrionaceae</taxon>
        <taxon>Vibrio</taxon>
        <taxon>Vibrio oreintalis group</taxon>
    </lineage>
</organism>
<evidence type="ECO:0000313" key="4">
    <source>
        <dbReference type="Proteomes" id="UP000004371"/>
    </source>
</evidence>
<dbReference type="AlphaFoldDB" id="E8LV16"/>
<dbReference type="InterPro" id="IPR018637">
    <property type="entry name" value="DUF2059"/>
</dbReference>
<gene>
    <name evidence="3" type="ORF">VIBR0546_13985</name>
</gene>
<dbReference type="Proteomes" id="UP000004371">
    <property type="component" value="Unassembled WGS sequence"/>
</dbReference>
<keyword evidence="4" id="KW-1185">Reference proteome</keyword>
<reference evidence="3 4" key="1">
    <citation type="journal article" date="2012" name="Int. J. Syst. Evol. Microbiol.">
        <title>Vibrio caribbeanicus sp. nov., isolated from the marine sponge Scleritoderma cyanea.</title>
        <authorList>
            <person name="Hoffmann M."/>
            <person name="Monday S.R."/>
            <person name="Allard M.W."/>
            <person name="Strain E.A."/>
            <person name="Whittaker P."/>
            <person name="Naum M."/>
            <person name="McCarthy P.J."/>
            <person name="Lopez J.V."/>
            <person name="Fischer M."/>
            <person name="Brown E.W."/>
        </authorList>
    </citation>
    <scope>NUCLEOTIDE SEQUENCE [LARGE SCALE GENOMIC DNA]</scope>
    <source>
        <strain evidence="3 4">LMG 20546</strain>
    </source>
</reference>
<evidence type="ECO:0000313" key="3">
    <source>
        <dbReference type="EMBL" id="EGA65401.1"/>
    </source>
</evidence>
<proteinExistence type="predicted"/>
<dbReference type="EMBL" id="AEVS01000071">
    <property type="protein sequence ID" value="EGA65401.1"/>
    <property type="molecule type" value="Genomic_DNA"/>
</dbReference>
<sequence length="155" mass="17616">MNKIKALVITLCVLASPLSAADPHRDAAYKLLDSMEFDTLMSETIDAMLDLQLQQNPALRPYKSTMREFFSLYFSGESLREDFASMYEEAFTEQELLSLSEFYNSSIGKKSLEVIPTISAQGAALGERRVRENAHVLQRMIEKEAQRIQSLQDQN</sequence>
<feature type="signal peptide" evidence="1">
    <location>
        <begin position="1"/>
        <end position="20"/>
    </location>
</feature>
<comment type="caution">
    <text evidence="3">The sequence shown here is derived from an EMBL/GenBank/DDBJ whole genome shotgun (WGS) entry which is preliminary data.</text>
</comment>
<accession>E8LV16</accession>
<feature type="chain" id="PRO_5003227410" description="DUF2059 domain-containing protein" evidence="1">
    <location>
        <begin position="21"/>
        <end position="155"/>
    </location>
</feature>
<dbReference type="STRING" id="945543.VIBR0546_13985"/>
<feature type="domain" description="DUF2059" evidence="2">
    <location>
        <begin position="78"/>
        <end position="132"/>
    </location>
</feature>